<dbReference type="FunFam" id="2.60.120.10:FF:000032">
    <property type="entry name" value="Mannose-1-phosphate guanylyltransferase/mannose-6-phosphate isomerase"/>
    <property type="match status" value="1"/>
</dbReference>
<dbReference type="InterPro" id="IPR049577">
    <property type="entry name" value="GMPP_N"/>
</dbReference>
<evidence type="ECO:0000256" key="4">
    <source>
        <dbReference type="ARBA" id="ARBA00022695"/>
    </source>
</evidence>
<feature type="domain" description="Mannose-6-phosphate isomerase type II C-terminal" evidence="10">
    <location>
        <begin position="343"/>
        <end position="457"/>
    </location>
</feature>
<accession>A0A7C4NTR4</accession>
<evidence type="ECO:0000259" key="10">
    <source>
        <dbReference type="Pfam" id="PF01050"/>
    </source>
</evidence>
<dbReference type="CDD" id="cd02509">
    <property type="entry name" value="GDP-M1P_Guanylyltransferase"/>
    <property type="match status" value="1"/>
</dbReference>
<dbReference type="EC" id="2.7.7.13" evidence="2"/>
<gene>
    <name evidence="12" type="ORF">ENT66_01350</name>
</gene>
<proteinExistence type="inferred from homology"/>
<evidence type="ECO:0000256" key="6">
    <source>
        <dbReference type="ARBA" id="ARBA00023134"/>
    </source>
</evidence>
<dbReference type="Gene3D" id="2.60.120.10">
    <property type="entry name" value="Jelly Rolls"/>
    <property type="match status" value="1"/>
</dbReference>
<dbReference type="EMBL" id="DSZN01000023">
    <property type="protein sequence ID" value="HGQ85063.1"/>
    <property type="molecule type" value="Genomic_DNA"/>
</dbReference>
<evidence type="ECO:0000259" key="9">
    <source>
        <dbReference type="Pfam" id="PF00483"/>
    </source>
</evidence>
<evidence type="ECO:0000256" key="5">
    <source>
        <dbReference type="ARBA" id="ARBA00022741"/>
    </source>
</evidence>
<dbReference type="PANTHER" id="PTHR46390">
    <property type="entry name" value="MANNOSE-1-PHOSPHATE GUANYLYLTRANSFERASE"/>
    <property type="match status" value="1"/>
</dbReference>
<evidence type="ECO:0000256" key="7">
    <source>
        <dbReference type="ARBA" id="ARBA00047343"/>
    </source>
</evidence>
<name>A0A7C4NTR4_9BACT</name>
<feature type="domain" description="Nucleotidyl transferase" evidence="9">
    <location>
        <begin position="2"/>
        <end position="279"/>
    </location>
</feature>
<dbReference type="GO" id="GO:0009298">
    <property type="term" value="P:GDP-mannose biosynthetic process"/>
    <property type="evidence" value="ECO:0007669"/>
    <property type="project" value="TreeGrafter"/>
</dbReference>
<dbReference type="InterPro" id="IPR054566">
    <property type="entry name" value="ManC/GMP-like_b-helix"/>
</dbReference>
<dbReference type="Gene3D" id="3.90.550.10">
    <property type="entry name" value="Spore Coat Polysaccharide Biosynthesis Protein SpsA, Chain A"/>
    <property type="match status" value="1"/>
</dbReference>
<dbReference type="InterPro" id="IPR005835">
    <property type="entry name" value="NTP_transferase_dom"/>
</dbReference>
<dbReference type="GO" id="GO:0005525">
    <property type="term" value="F:GTP binding"/>
    <property type="evidence" value="ECO:0007669"/>
    <property type="project" value="UniProtKB-KW"/>
</dbReference>
<comment type="similarity">
    <text evidence="1 8">Belongs to the mannose-6-phosphate isomerase type 2 family.</text>
</comment>
<dbReference type="GO" id="GO:0004475">
    <property type="term" value="F:mannose-1-phosphate guanylyltransferase (GTP) activity"/>
    <property type="evidence" value="ECO:0007669"/>
    <property type="project" value="UniProtKB-EC"/>
</dbReference>
<organism evidence="12">
    <name type="scientific">Thermodesulfobacterium geofontis</name>
    <dbReference type="NCBI Taxonomy" id="1295609"/>
    <lineage>
        <taxon>Bacteria</taxon>
        <taxon>Pseudomonadati</taxon>
        <taxon>Thermodesulfobacteriota</taxon>
        <taxon>Thermodesulfobacteria</taxon>
        <taxon>Thermodesulfobacteriales</taxon>
        <taxon>Thermodesulfobacteriaceae</taxon>
        <taxon>Thermodesulfobacterium</taxon>
    </lineage>
</organism>
<keyword evidence="3 12" id="KW-0808">Transferase</keyword>
<evidence type="ECO:0000256" key="8">
    <source>
        <dbReference type="RuleBase" id="RU004190"/>
    </source>
</evidence>
<dbReference type="Pfam" id="PF01050">
    <property type="entry name" value="MannoseP_isomer"/>
    <property type="match status" value="1"/>
</dbReference>
<dbReference type="PANTHER" id="PTHR46390:SF1">
    <property type="entry name" value="MANNOSE-1-PHOSPHATE GUANYLYLTRANSFERASE"/>
    <property type="match status" value="1"/>
</dbReference>
<dbReference type="GO" id="GO:0016853">
    <property type="term" value="F:isomerase activity"/>
    <property type="evidence" value="ECO:0007669"/>
    <property type="project" value="UniProtKB-KW"/>
</dbReference>
<protein>
    <recommendedName>
        <fullName evidence="2">mannose-1-phosphate guanylyltransferase</fullName>
        <ecNumber evidence="2">2.7.7.13</ecNumber>
    </recommendedName>
</protein>
<dbReference type="Pfam" id="PF00483">
    <property type="entry name" value="NTP_transferase"/>
    <property type="match status" value="1"/>
</dbReference>
<reference evidence="12" key="1">
    <citation type="journal article" date="2020" name="mSystems">
        <title>Genome- and Community-Level Interaction Insights into Carbon Utilization and Element Cycling Functions of Hydrothermarchaeota in Hydrothermal Sediment.</title>
        <authorList>
            <person name="Zhou Z."/>
            <person name="Liu Y."/>
            <person name="Xu W."/>
            <person name="Pan J."/>
            <person name="Luo Z.H."/>
            <person name="Li M."/>
        </authorList>
    </citation>
    <scope>NUCLEOTIDE SEQUENCE [LARGE SCALE GENOMIC DNA]</scope>
    <source>
        <strain evidence="12">SpSt-6</strain>
    </source>
</reference>
<keyword evidence="12" id="KW-0413">Isomerase</keyword>
<dbReference type="GO" id="GO:0000271">
    <property type="term" value="P:polysaccharide biosynthetic process"/>
    <property type="evidence" value="ECO:0007669"/>
    <property type="project" value="InterPro"/>
</dbReference>
<evidence type="ECO:0000256" key="3">
    <source>
        <dbReference type="ARBA" id="ARBA00022679"/>
    </source>
</evidence>
<evidence type="ECO:0000259" key="11">
    <source>
        <dbReference type="Pfam" id="PF22640"/>
    </source>
</evidence>
<comment type="catalytic activity">
    <reaction evidence="7">
        <text>alpha-D-mannose 1-phosphate + GTP + H(+) = GDP-alpha-D-mannose + diphosphate</text>
        <dbReference type="Rhea" id="RHEA:15229"/>
        <dbReference type="ChEBI" id="CHEBI:15378"/>
        <dbReference type="ChEBI" id="CHEBI:33019"/>
        <dbReference type="ChEBI" id="CHEBI:37565"/>
        <dbReference type="ChEBI" id="CHEBI:57527"/>
        <dbReference type="ChEBI" id="CHEBI:58409"/>
        <dbReference type="EC" id="2.7.7.13"/>
    </reaction>
</comment>
<keyword evidence="4 12" id="KW-0548">Nucleotidyltransferase</keyword>
<dbReference type="InterPro" id="IPR006375">
    <property type="entry name" value="Man1P_GuaTrfase/Man6P_Isoase"/>
</dbReference>
<keyword evidence="5" id="KW-0547">Nucleotide-binding</keyword>
<keyword evidence="6" id="KW-0342">GTP-binding</keyword>
<dbReference type="InterPro" id="IPR014710">
    <property type="entry name" value="RmlC-like_jellyroll"/>
</dbReference>
<dbReference type="InterPro" id="IPR029044">
    <property type="entry name" value="Nucleotide-diphossugar_trans"/>
</dbReference>
<dbReference type="NCBIfam" id="TIGR01479">
    <property type="entry name" value="GMP_PMI"/>
    <property type="match status" value="1"/>
</dbReference>
<dbReference type="SUPFAM" id="SSF53448">
    <property type="entry name" value="Nucleotide-diphospho-sugar transferases"/>
    <property type="match status" value="1"/>
</dbReference>
<dbReference type="FunFam" id="3.90.550.10:FF:000046">
    <property type="entry name" value="Mannose-1-phosphate guanylyltransferase (GDP)"/>
    <property type="match status" value="1"/>
</dbReference>
<dbReference type="InterPro" id="IPR011051">
    <property type="entry name" value="RmlC_Cupin_sf"/>
</dbReference>
<sequence length="465" mass="53160">MKALILAGGSGTRLWPLSRESYPKQFLKLNGSKSLLQQTVERVLEFLSPEDIILLTNEQYKFHVLSEVSEISPILADRVLLEPERKNTAPAIALGMKYCLEKLNLSSEEVLFVCPSDHIIKPTEKFIEYVRLAEKAAKEGYLVAFGIKPLYPETGYGYLEVDEEEKDGYLFVKRFTEKPDLETAKKFINKGNFYWNSGMFAFTIRTMVEELKLYAPEIYRLFNKSLDVLLSSFHSMPDISIDYAIMEKSKRVVAIPMDIYWSDVGSWDSLFDILEKDEKGNAILGDVVAKDTENSLIIGNKRFIATVDLRDVIIVETEDAILFAKKGSAQKVKHIVEKLKAKNRVEALEHRTVYRPWGGYTVLEEGERYKIKKIVVKPGAKLSLQMHYHRSEHWVVVKGTAKVTIGEKVLYLHENESVYVPKSTPHRLENPGKVPLEIIEIQSGEYLGEDDIVRLDDVYGRKIDV</sequence>
<evidence type="ECO:0000313" key="12">
    <source>
        <dbReference type="EMBL" id="HGQ85063.1"/>
    </source>
</evidence>
<dbReference type="InterPro" id="IPR051161">
    <property type="entry name" value="Mannose-6P_isomerase_type2"/>
</dbReference>
<evidence type="ECO:0000256" key="1">
    <source>
        <dbReference type="ARBA" id="ARBA00006115"/>
    </source>
</evidence>
<dbReference type="SUPFAM" id="SSF51182">
    <property type="entry name" value="RmlC-like cupins"/>
    <property type="match status" value="1"/>
</dbReference>
<comment type="caution">
    <text evidence="12">The sequence shown here is derived from an EMBL/GenBank/DDBJ whole genome shotgun (WGS) entry which is preliminary data.</text>
</comment>
<feature type="domain" description="MannoseP isomerase/GMP-like beta-helix" evidence="11">
    <location>
        <begin position="285"/>
        <end position="339"/>
    </location>
</feature>
<dbReference type="InterPro" id="IPR001538">
    <property type="entry name" value="Man6P_isomerase-2_C"/>
</dbReference>
<dbReference type="Pfam" id="PF22640">
    <property type="entry name" value="ManC_GMP_beta-helix"/>
    <property type="match status" value="1"/>
</dbReference>
<dbReference type="CDD" id="cd02213">
    <property type="entry name" value="cupin_PMI_typeII_C"/>
    <property type="match status" value="1"/>
</dbReference>
<evidence type="ECO:0000256" key="2">
    <source>
        <dbReference type="ARBA" id="ARBA00012387"/>
    </source>
</evidence>
<dbReference type="AlphaFoldDB" id="A0A7C4NTR4"/>